<proteinExistence type="predicted"/>
<reference evidence="2" key="1">
    <citation type="journal article" date="2019" name="Int. J. Syst. Evol. Microbiol.">
        <title>The Global Catalogue of Microorganisms (GCM) 10K type strain sequencing project: providing services to taxonomists for standard genome sequencing and annotation.</title>
        <authorList>
            <consortium name="The Broad Institute Genomics Platform"/>
            <consortium name="The Broad Institute Genome Sequencing Center for Infectious Disease"/>
            <person name="Wu L."/>
            <person name="Ma J."/>
        </authorList>
    </citation>
    <scope>NUCLEOTIDE SEQUENCE [LARGE SCALE GENOMIC DNA]</scope>
    <source>
        <strain evidence="2">CCM 8903</strain>
    </source>
</reference>
<keyword evidence="2" id="KW-1185">Reference proteome</keyword>
<accession>A0ABW4E5W4</accession>
<name>A0ABW4E5W4_9LACO</name>
<gene>
    <name evidence="1" type="ORF">ACFQ5J_01260</name>
</gene>
<protein>
    <submittedName>
        <fullName evidence="1">Uncharacterized protein</fullName>
    </submittedName>
</protein>
<sequence>MMDINKKDEGLVLLEVTRSSGTCEALLSCMMDKIIDSRRLLEAGMKKGGD</sequence>
<evidence type="ECO:0000313" key="2">
    <source>
        <dbReference type="Proteomes" id="UP001597252"/>
    </source>
</evidence>
<dbReference type="Proteomes" id="UP001597252">
    <property type="component" value="Unassembled WGS sequence"/>
</dbReference>
<organism evidence="1 2">
    <name type="scientific">Lacticaseibacillus baoqingensis</name>
    <dbReference type="NCBI Taxonomy" id="2486013"/>
    <lineage>
        <taxon>Bacteria</taxon>
        <taxon>Bacillati</taxon>
        <taxon>Bacillota</taxon>
        <taxon>Bacilli</taxon>
        <taxon>Lactobacillales</taxon>
        <taxon>Lactobacillaceae</taxon>
        <taxon>Lacticaseibacillus</taxon>
    </lineage>
</organism>
<comment type="caution">
    <text evidence="1">The sequence shown here is derived from an EMBL/GenBank/DDBJ whole genome shotgun (WGS) entry which is preliminary data.</text>
</comment>
<dbReference type="RefSeq" id="WP_164508414.1">
    <property type="nucleotide sequence ID" value="NZ_JBHTON010000003.1"/>
</dbReference>
<evidence type="ECO:0000313" key="1">
    <source>
        <dbReference type="EMBL" id="MFD1483876.1"/>
    </source>
</evidence>
<dbReference type="EMBL" id="JBHTON010000003">
    <property type="protein sequence ID" value="MFD1483876.1"/>
    <property type="molecule type" value="Genomic_DNA"/>
</dbReference>